<dbReference type="InterPro" id="IPR000873">
    <property type="entry name" value="AMP-dep_synth/lig_dom"/>
</dbReference>
<feature type="non-terminal residue" evidence="2">
    <location>
        <position position="417"/>
    </location>
</feature>
<dbReference type="Gene3D" id="3.40.50.12780">
    <property type="entry name" value="N-terminal domain of ligase-like"/>
    <property type="match status" value="1"/>
</dbReference>
<dbReference type="GO" id="GO:0005737">
    <property type="term" value="C:cytoplasm"/>
    <property type="evidence" value="ECO:0007669"/>
    <property type="project" value="TreeGrafter"/>
</dbReference>
<name>A0A656GA44_PSEA0</name>
<dbReference type="InterPro" id="IPR042099">
    <property type="entry name" value="ANL_N_sf"/>
</dbReference>
<gene>
    <name evidence="2" type="ORF">PSYMO_14271</name>
</gene>
<dbReference type="Pfam" id="PF00501">
    <property type="entry name" value="AMP-binding"/>
    <property type="match status" value="1"/>
</dbReference>
<dbReference type="GO" id="GO:0044550">
    <property type="term" value="P:secondary metabolite biosynthetic process"/>
    <property type="evidence" value="ECO:0007669"/>
    <property type="project" value="TreeGrafter"/>
</dbReference>
<reference evidence="2 3" key="1">
    <citation type="journal article" date="2011" name="PLoS Pathog.">
        <title>Dynamic evolution of pathogenicity revealed by sequencing and comparative genomics of 19 Pseudomonas syringae isolates.</title>
        <authorList>
            <person name="Baltrus D.A."/>
            <person name="Nishimura M.T."/>
            <person name="Romanchuk A."/>
            <person name="Chang J.H."/>
            <person name="Mukhtar M.S."/>
            <person name="Cherkis K."/>
            <person name="Roach J."/>
            <person name="Grant S.R."/>
            <person name="Jones C.D."/>
            <person name="Dangl J.L."/>
        </authorList>
    </citation>
    <scope>NUCLEOTIDE SEQUENCE [LARGE SCALE GENOMIC DNA]</scope>
    <source>
        <strain evidence="2 3">301020</strain>
    </source>
</reference>
<dbReference type="GO" id="GO:0043041">
    <property type="term" value="P:amino acid activation for nonribosomal peptide biosynthetic process"/>
    <property type="evidence" value="ECO:0007669"/>
    <property type="project" value="TreeGrafter"/>
</dbReference>
<dbReference type="PANTHER" id="PTHR45527">
    <property type="entry name" value="NONRIBOSOMAL PEPTIDE SYNTHETASE"/>
    <property type="match status" value="1"/>
</dbReference>
<dbReference type="AlphaFoldDB" id="A0A656GA44"/>
<feature type="domain" description="AMP-dependent synthetase/ligase" evidence="1">
    <location>
        <begin position="38"/>
        <end position="269"/>
    </location>
</feature>
<proteinExistence type="predicted"/>
<comment type="caution">
    <text evidence="2">The sequence shown here is derived from an EMBL/GenBank/DDBJ whole genome shotgun (WGS) entry which is preliminary data.</text>
</comment>
<dbReference type="Gene3D" id="3.30.300.30">
    <property type="match status" value="1"/>
</dbReference>
<dbReference type="InterPro" id="IPR045851">
    <property type="entry name" value="AMP-bd_C_sf"/>
</dbReference>
<dbReference type="SUPFAM" id="SSF56801">
    <property type="entry name" value="Acetyl-CoA synthetase-like"/>
    <property type="match status" value="1"/>
</dbReference>
<organism evidence="2 3">
    <name type="scientific">Pseudomonas amygdali pv. mori str. 301020</name>
    <dbReference type="NCBI Taxonomy" id="629261"/>
    <lineage>
        <taxon>Bacteria</taxon>
        <taxon>Pseudomonadati</taxon>
        <taxon>Pseudomonadota</taxon>
        <taxon>Gammaproteobacteria</taxon>
        <taxon>Pseudomonadales</taxon>
        <taxon>Pseudomonadaceae</taxon>
        <taxon>Pseudomonas</taxon>
        <taxon>Pseudomonas amygdali</taxon>
    </lineage>
</organism>
<evidence type="ECO:0000313" key="2">
    <source>
        <dbReference type="EMBL" id="EGH22593.1"/>
    </source>
</evidence>
<feature type="non-terminal residue" evidence="2">
    <location>
        <position position="1"/>
    </location>
</feature>
<dbReference type="GO" id="GO:0031177">
    <property type="term" value="F:phosphopantetheine binding"/>
    <property type="evidence" value="ECO:0007669"/>
    <property type="project" value="TreeGrafter"/>
</dbReference>
<sequence>QRQVMQQAQPCCLLYSTVTEAALDELNADRVARHRVDLSAAPRSFERRHHAGERPLYTLFTSGSTGTPKGVQVPDRTLCNLLHWQRNQGHLPARSVTMQFSMLSFDVSFQEIFSTLCGGGCYHLINPRWRQDAQALLSYLQQARIERLFLPCVALQHLAQTAVSQGVYPQALREVITAGEQLLCTDALRSWFGGMPQARLFNHYGPTETHVVSAWRLPAAVQDWPLRAPIGLAGNNARLLLVDEHDQPVPGGSRGYLLVAGPMISRCYLADPALNAARFVELPQPEGNMLFYRTGDLARADADACLHYLGRDDQQVKVSGQRLELGQIEAALMQDAQVSNAVVAMHGEPPRLVAWLQVEGTPPDVQQLDRQVTLHLPAHVRIDEYRCVDAWPRTPSGKIDRKALSSLGEALQRRRSA</sequence>
<protein>
    <submittedName>
        <fullName evidence="2">Non-ribosomal peptide synthetase/polyketide synthetase</fullName>
    </submittedName>
</protein>
<dbReference type="Proteomes" id="UP000003465">
    <property type="component" value="Unassembled WGS sequence"/>
</dbReference>
<evidence type="ECO:0000313" key="3">
    <source>
        <dbReference type="Proteomes" id="UP000003465"/>
    </source>
</evidence>
<evidence type="ECO:0000259" key="1">
    <source>
        <dbReference type="Pfam" id="PF00501"/>
    </source>
</evidence>
<accession>A0A656GA44</accession>
<dbReference type="EMBL" id="AEAG01000551">
    <property type="protein sequence ID" value="EGH22593.1"/>
    <property type="molecule type" value="Genomic_DNA"/>
</dbReference>
<dbReference type="PANTHER" id="PTHR45527:SF1">
    <property type="entry name" value="FATTY ACID SYNTHASE"/>
    <property type="match status" value="1"/>
</dbReference>